<evidence type="ECO:0000256" key="2">
    <source>
        <dbReference type="ARBA" id="ARBA00022729"/>
    </source>
</evidence>
<accession>A0A7N0SWD4</accession>
<dbReference type="PANTHER" id="PTHR33227">
    <property type="entry name" value="STIGMA-SPECIFIC STIG1-LIKE PROTEIN 3"/>
    <property type="match status" value="1"/>
</dbReference>
<organism evidence="4 5">
    <name type="scientific">Kalanchoe fedtschenkoi</name>
    <name type="common">Lavender scallops</name>
    <name type="synonym">South American air plant</name>
    <dbReference type="NCBI Taxonomy" id="63787"/>
    <lineage>
        <taxon>Eukaryota</taxon>
        <taxon>Viridiplantae</taxon>
        <taxon>Streptophyta</taxon>
        <taxon>Embryophyta</taxon>
        <taxon>Tracheophyta</taxon>
        <taxon>Spermatophyta</taxon>
        <taxon>Magnoliopsida</taxon>
        <taxon>eudicotyledons</taxon>
        <taxon>Gunneridae</taxon>
        <taxon>Pentapetalae</taxon>
        <taxon>Saxifragales</taxon>
        <taxon>Crassulaceae</taxon>
        <taxon>Kalanchoe</taxon>
    </lineage>
</organism>
<keyword evidence="2 3" id="KW-0732">Signal</keyword>
<dbReference type="Pfam" id="PF04885">
    <property type="entry name" value="Stig1"/>
    <property type="match status" value="1"/>
</dbReference>
<name>A0A7N0SWD4_KALFE</name>
<reference evidence="4" key="1">
    <citation type="submission" date="2021-01" db="UniProtKB">
        <authorList>
            <consortium name="EnsemblPlants"/>
        </authorList>
    </citation>
    <scope>IDENTIFICATION</scope>
</reference>
<evidence type="ECO:0000313" key="4">
    <source>
        <dbReference type="EnsemblPlants" id="Kaladp0010s0136.1.v1.1.CDS.1"/>
    </source>
</evidence>
<evidence type="ECO:0008006" key="6">
    <source>
        <dbReference type="Google" id="ProtNLM"/>
    </source>
</evidence>
<dbReference type="OMA" id="DHYNENS"/>
<feature type="chain" id="PRO_5029601565" description="Stigma-specific Stig1 family protein" evidence="3">
    <location>
        <begin position="20"/>
        <end position="159"/>
    </location>
</feature>
<dbReference type="AlphaFoldDB" id="A0A7N0SWD4"/>
<feature type="signal peptide" evidence="3">
    <location>
        <begin position="1"/>
        <end position="19"/>
    </location>
</feature>
<dbReference type="PANTHER" id="PTHR33227:SF21">
    <property type="entry name" value="F12F1.21 PROTEIN"/>
    <property type="match status" value="1"/>
</dbReference>
<protein>
    <recommendedName>
        <fullName evidence="6">Stigma-specific Stig1 family protein</fullName>
    </recommendedName>
</protein>
<evidence type="ECO:0000256" key="3">
    <source>
        <dbReference type="SAM" id="SignalP"/>
    </source>
</evidence>
<comment type="similarity">
    <text evidence="1">Belongs to the STIG1 family.</text>
</comment>
<dbReference type="Gramene" id="Kaladp0010s0136.1.v1.1">
    <property type="protein sequence ID" value="Kaladp0010s0136.1.v1.1.CDS.1"/>
    <property type="gene ID" value="Kaladp0010s0136.v1.1"/>
</dbReference>
<keyword evidence="5" id="KW-1185">Reference proteome</keyword>
<evidence type="ECO:0000256" key="1">
    <source>
        <dbReference type="ARBA" id="ARBA00006010"/>
    </source>
</evidence>
<proteinExistence type="inferred from homology"/>
<sequence length="159" mass="17638">MRSLFIGLVVIYIMMVTLTSHMSLAVGEANDQGNDGYLVDQETDDNEIMWDKEEEEVGFGLIRGTGRMLAGHQKKMTCDKYPRVCRVAGSPGRDCCRKKCVNVDGDRANCGKCGKKCKYSEACCKGKCVNVLREKKNCGRCGNKCKKGNTCRYGMCSYA</sequence>
<dbReference type="Proteomes" id="UP000594263">
    <property type="component" value="Unplaced"/>
</dbReference>
<evidence type="ECO:0000313" key="5">
    <source>
        <dbReference type="Proteomes" id="UP000594263"/>
    </source>
</evidence>
<dbReference type="InterPro" id="IPR006969">
    <property type="entry name" value="Stig-like"/>
</dbReference>
<dbReference type="EnsemblPlants" id="Kaladp0010s0136.1.v1.1">
    <property type="protein sequence ID" value="Kaladp0010s0136.1.v1.1.CDS.1"/>
    <property type="gene ID" value="Kaladp0010s0136.v1.1"/>
</dbReference>